<accession>A0A0A1U8Q1</accession>
<dbReference type="SUPFAM" id="SSF57756">
    <property type="entry name" value="Retrovirus zinc finger-like domains"/>
    <property type="match status" value="1"/>
</dbReference>
<sequence length="167" mass="19477">MNNSFFNWERRDHIVIFDEMVDTILKNATLKQKWFELVSSVYHSEITSENVLKRNEVLQEVDGEFSSKDPVVLISAKVKPAKLVDYVEKPFLTKVSKKRMEFKPLGPTLQRIELKGNVCKICIGRGHMAKCCPSWNKTENSDRFNIFIQSLKGDKRTEFELKHKKIV</sequence>
<dbReference type="RefSeq" id="XP_004256234.1">
    <property type="nucleotide sequence ID" value="XM_004256186.1"/>
</dbReference>
<gene>
    <name evidence="1" type="ORF">EIN_390880</name>
</gene>
<name>A0A0A1U8Q1_ENTIV</name>
<dbReference type="EMBL" id="KB206629">
    <property type="protein sequence ID" value="ELP89463.1"/>
    <property type="molecule type" value="Genomic_DNA"/>
</dbReference>
<evidence type="ECO:0008006" key="3">
    <source>
        <dbReference type="Google" id="ProtNLM"/>
    </source>
</evidence>
<dbReference type="KEGG" id="eiv:EIN_390880"/>
<dbReference type="Proteomes" id="UP000014680">
    <property type="component" value="Unassembled WGS sequence"/>
</dbReference>
<evidence type="ECO:0000313" key="1">
    <source>
        <dbReference type="EMBL" id="ELP89463.1"/>
    </source>
</evidence>
<dbReference type="GO" id="GO:0008270">
    <property type="term" value="F:zinc ion binding"/>
    <property type="evidence" value="ECO:0007669"/>
    <property type="project" value="InterPro"/>
</dbReference>
<reference evidence="1 2" key="1">
    <citation type="submission" date="2012-10" db="EMBL/GenBank/DDBJ databases">
        <authorList>
            <person name="Zafar N."/>
            <person name="Inman J."/>
            <person name="Hall N."/>
            <person name="Lorenzi H."/>
            <person name="Caler E."/>
        </authorList>
    </citation>
    <scope>NUCLEOTIDE SEQUENCE [LARGE SCALE GENOMIC DNA]</scope>
    <source>
        <strain evidence="1 2">IP1</strain>
    </source>
</reference>
<dbReference type="GO" id="GO:0003676">
    <property type="term" value="F:nucleic acid binding"/>
    <property type="evidence" value="ECO:0007669"/>
    <property type="project" value="InterPro"/>
</dbReference>
<keyword evidence="2" id="KW-1185">Reference proteome</keyword>
<dbReference type="GeneID" id="14888479"/>
<organism evidence="1 2">
    <name type="scientific">Entamoeba invadens IP1</name>
    <dbReference type="NCBI Taxonomy" id="370355"/>
    <lineage>
        <taxon>Eukaryota</taxon>
        <taxon>Amoebozoa</taxon>
        <taxon>Evosea</taxon>
        <taxon>Archamoebae</taxon>
        <taxon>Mastigamoebida</taxon>
        <taxon>Entamoebidae</taxon>
        <taxon>Entamoeba</taxon>
    </lineage>
</organism>
<dbReference type="InterPro" id="IPR036875">
    <property type="entry name" value="Znf_CCHC_sf"/>
</dbReference>
<dbReference type="AlphaFoldDB" id="A0A0A1U8Q1"/>
<dbReference type="VEuPathDB" id="AmoebaDB:EIN_390880"/>
<protein>
    <recommendedName>
        <fullName evidence="3">CCHC-type domain-containing protein</fullName>
    </recommendedName>
</protein>
<evidence type="ECO:0000313" key="2">
    <source>
        <dbReference type="Proteomes" id="UP000014680"/>
    </source>
</evidence>
<proteinExistence type="predicted"/>